<reference evidence="2" key="1">
    <citation type="submission" date="2021-03" db="EMBL/GenBank/DDBJ databases">
        <authorList>
            <person name="Bekaert M."/>
        </authorList>
    </citation>
    <scope>NUCLEOTIDE SEQUENCE</scope>
</reference>
<accession>A0A8S3VLM5</accession>
<feature type="region of interest" description="Disordered" evidence="1">
    <location>
        <begin position="574"/>
        <end position="612"/>
    </location>
</feature>
<sequence length="612" mass="70168">MTINRLVYEEVFMFGVIGSFEGVNQSLVFYIVFCGLIELCERVGLYAELDHFTLPGDIGPLPKLGWVSGDKPGSIKNDLTTAMQSQRRIGVGRMEMDMLEINAVKKFGAKFVDDIYPIPMAEVLRKNCIIDEPFYQEILLMQRNHAPRRFMCEALVNETTKNCNLKHLIQVLYDNGLRNLAKELFLCHEESRNKVALLRVNRADTSNRRKIGEYFKNIKQQVHAMVFKNSLSTVHNLGEKIKKLILDINDPVQKMYACDKYVALKAAEMDSLTNIAGIVSKDHPGYLEMKRYVSSTSNPALSEVILYGRQSDVLSTIGDFEEAEDFMRQALVSAYTSCSCVEVTDMLYKNVVVKLSKFEKNPHDEKLRKSILFEADQGLWTLRDQSEDLRLFWTKLFLLRMAFAHLGIGKFCDIIQNYVPSMQSIVEAERLLKLDPLKDLEHRRQMFIAVAKARLEEWKGNMEAAMKYLQIARELAKEGKYAEDRALADYEILLKKNPWKTHIYERHRHVHRTEEQNSLVLSLRSSILPSSLEDSTDQKTCFSSNNDSKCQLSRSVHFEILRTVSDTQSNISLEHLDPQSPLGSDLSSLSPGNIYKRQHGTSKSTLFTRKCN</sequence>
<proteinExistence type="predicted"/>
<name>A0A8S3VLM5_MYTED</name>
<evidence type="ECO:0000313" key="3">
    <source>
        <dbReference type="Proteomes" id="UP000683360"/>
    </source>
</evidence>
<organism evidence="2 3">
    <name type="scientific">Mytilus edulis</name>
    <name type="common">Blue mussel</name>
    <dbReference type="NCBI Taxonomy" id="6550"/>
    <lineage>
        <taxon>Eukaryota</taxon>
        <taxon>Metazoa</taxon>
        <taxon>Spiralia</taxon>
        <taxon>Lophotrochozoa</taxon>
        <taxon>Mollusca</taxon>
        <taxon>Bivalvia</taxon>
        <taxon>Autobranchia</taxon>
        <taxon>Pteriomorphia</taxon>
        <taxon>Mytilida</taxon>
        <taxon>Mytiloidea</taxon>
        <taxon>Mytilidae</taxon>
        <taxon>Mytilinae</taxon>
        <taxon>Mytilus</taxon>
    </lineage>
</organism>
<comment type="caution">
    <text evidence="2">The sequence shown here is derived from an EMBL/GenBank/DDBJ whole genome shotgun (WGS) entry which is preliminary data.</text>
</comment>
<dbReference type="OrthoDB" id="6108272at2759"/>
<dbReference type="EMBL" id="CAJPWZ010003289">
    <property type="protein sequence ID" value="CAG2255969.1"/>
    <property type="molecule type" value="Genomic_DNA"/>
</dbReference>
<evidence type="ECO:0000256" key="1">
    <source>
        <dbReference type="SAM" id="MobiDB-lite"/>
    </source>
</evidence>
<feature type="compositionally biased region" description="Polar residues" evidence="1">
    <location>
        <begin position="601"/>
        <end position="612"/>
    </location>
</feature>
<feature type="compositionally biased region" description="Low complexity" evidence="1">
    <location>
        <begin position="578"/>
        <end position="592"/>
    </location>
</feature>
<keyword evidence="3" id="KW-1185">Reference proteome</keyword>
<gene>
    <name evidence="2" type="ORF">MEDL_67349</name>
</gene>
<protein>
    <submittedName>
        <fullName evidence="2">Uncharacterized protein</fullName>
    </submittedName>
</protein>
<dbReference type="AlphaFoldDB" id="A0A8S3VLM5"/>
<evidence type="ECO:0000313" key="2">
    <source>
        <dbReference type="EMBL" id="CAG2255969.1"/>
    </source>
</evidence>
<dbReference type="Proteomes" id="UP000683360">
    <property type="component" value="Unassembled WGS sequence"/>
</dbReference>